<dbReference type="InterPro" id="IPR009078">
    <property type="entry name" value="Ferritin-like_SF"/>
</dbReference>
<gene>
    <name evidence="2" type="ORF">AT727_06025</name>
</gene>
<dbReference type="CDD" id="cd00657">
    <property type="entry name" value="Ferritin_like"/>
    <property type="match status" value="1"/>
</dbReference>
<dbReference type="Gene3D" id="1.20.1260.10">
    <property type="match status" value="1"/>
</dbReference>
<reference evidence="2 3" key="1">
    <citation type="submission" date="2015-12" db="EMBL/GenBank/DDBJ databases">
        <title>Draft Genome Sequence of Desulfitobacterium hafniense Strain DH, a Sulfate-reducing Bacterium Isolated from Paddy Soils.</title>
        <authorList>
            <person name="Bao P."/>
            <person name="Zhang X."/>
            <person name="Li G."/>
        </authorList>
    </citation>
    <scope>NUCLEOTIDE SEQUENCE [LARGE SCALE GENOMIC DNA]</scope>
    <source>
        <strain evidence="2 3">DH</strain>
    </source>
</reference>
<dbReference type="InterPro" id="IPR012851">
    <property type="entry name" value="Spore_coat_CotF-like"/>
</dbReference>
<keyword evidence="2" id="KW-0167">Capsid protein</keyword>
<dbReference type="Proteomes" id="UP000054623">
    <property type="component" value="Unassembled WGS sequence"/>
</dbReference>
<evidence type="ECO:0000256" key="1">
    <source>
        <dbReference type="SAM" id="MobiDB-lite"/>
    </source>
</evidence>
<dbReference type="AlphaFoldDB" id="A0A0W1JJI0"/>
<evidence type="ECO:0000313" key="2">
    <source>
        <dbReference type="EMBL" id="KTE91151.1"/>
    </source>
</evidence>
<sequence>MQVQLSQKEQMLLKDLKGHEELCVEKYSKYAKEAECANLSQMFQNLASREQQHYNTISQIMTGQVPSMNQGQGQQGQGQQAQGMQQQGQGMQGQSGSQGMSGMQSQGSNNYSQKDFNMLSDMLATEKYVSGTYDTSIFEFVDPNLRQVLNHIQKEEQEHGEEIFNYMHSHGMYPIQ</sequence>
<feature type="compositionally biased region" description="Low complexity" evidence="1">
    <location>
        <begin position="77"/>
        <end position="108"/>
    </location>
</feature>
<dbReference type="InterPro" id="IPR012347">
    <property type="entry name" value="Ferritin-like"/>
</dbReference>
<evidence type="ECO:0000313" key="3">
    <source>
        <dbReference type="Proteomes" id="UP000054623"/>
    </source>
</evidence>
<dbReference type="RefSeq" id="WP_058491451.1">
    <property type="nucleotide sequence ID" value="NZ_LOCK01000028.1"/>
</dbReference>
<name>A0A0W1JJI0_DESHA</name>
<organism evidence="2 3">
    <name type="scientific">Desulfitobacterium hafniense</name>
    <name type="common">Desulfitobacterium frappieri</name>
    <dbReference type="NCBI Taxonomy" id="49338"/>
    <lineage>
        <taxon>Bacteria</taxon>
        <taxon>Bacillati</taxon>
        <taxon>Bacillota</taxon>
        <taxon>Clostridia</taxon>
        <taxon>Eubacteriales</taxon>
        <taxon>Desulfitobacteriaceae</taxon>
        <taxon>Desulfitobacterium</taxon>
    </lineage>
</organism>
<dbReference type="EMBL" id="LOCK01000028">
    <property type="protein sequence ID" value="KTE91151.1"/>
    <property type="molecule type" value="Genomic_DNA"/>
</dbReference>
<proteinExistence type="predicted"/>
<comment type="caution">
    <text evidence="2">The sequence shown here is derived from an EMBL/GenBank/DDBJ whole genome shotgun (WGS) entry which is preliminary data.</text>
</comment>
<protein>
    <submittedName>
        <fullName evidence="2">Coat protein F</fullName>
    </submittedName>
</protein>
<keyword evidence="2" id="KW-0946">Virion</keyword>
<feature type="region of interest" description="Disordered" evidence="1">
    <location>
        <begin position="65"/>
        <end position="113"/>
    </location>
</feature>
<dbReference type="OrthoDB" id="1706542at2"/>
<dbReference type="Pfam" id="PF07875">
    <property type="entry name" value="Coat_F"/>
    <property type="match status" value="1"/>
</dbReference>
<dbReference type="SUPFAM" id="SSF47240">
    <property type="entry name" value="Ferritin-like"/>
    <property type="match status" value="1"/>
</dbReference>
<accession>A0A0W1JJI0</accession>